<protein>
    <submittedName>
        <fullName evidence="1">Uncharacterized protein TCIL3000_11_8860</fullName>
    </submittedName>
</protein>
<accession>G0V1A8</accession>
<name>G0V1A8_TRYCI</name>
<evidence type="ECO:0000313" key="1">
    <source>
        <dbReference type="EMBL" id="CCC95429.1"/>
    </source>
</evidence>
<gene>
    <name evidence="1" type="ORF">TCIL3000_11_8860</name>
</gene>
<proteinExistence type="predicted"/>
<sequence>MSFWESSVPLITARNVRLGVEGSKVRILSDLSQRIGNSTHNKSVVVASSRGRAPIGTTGAYFTLNVYHSIHREVKLDDDTLEPLRNEWIEGSFCRWGIIEGTVLCFEIDFNNVGTTSVARSRSVSLASTRGIRALGDTGFVCLMSCLSNAETHLDISRLHSITKSNVCSVGTKLSLGGGFELIMERPTQATVRFDGLLSSVYRGVRIAPFVFNEKILLGASIKQSRFLHREVIEKNRNTCAVIRNSSVFMQPSLSAKNALVRYAIYFNDNEEERLTLEIRFDPTHVYNHGKSKRSVVVAKSGGWCPLNEGIMFSFYALAVTETTSTEVVEAVKRVLDPLGPVELARLTYKDVSHRVMEALGSDTDKKRELDTEMREAIIKYIRGRKRE</sequence>
<dbReference type="AlphaFoldDB" id="G0V1A8"/>
<dbReference type="VEuPathDB" id="TriTrypDB:TcIL3000.11.8860"/>
<reference evidence="1" key="1">
    <citation type="journal article" date="2012" name="Proc. Natl. Acad. Sci. U.S.A.">
        <title>Antigenic diversity is generated by distinct evolutionary mechanisms in African trypanosome species.</title>
        <authorList>
            <person name="Jackson A.P."/>
            <person name="Berry A."/>
            <person name="Aslett M."/>
            <person name="Allison H.C."/>
            <person name="Burton P."/>
            <person name="Vavrova-Anderson J."/>
            <person name="Brown R."/>
            <person name="Browne H."/>
            <person name="Corton N."/>
            <person name="Hauser H."/>
            <person name="Gamble J."/>
            <person name="Gilderthorp R."/>
            <person name="Marcello L."/>
            <person name="McQuillan J."/>
            <person name="Otto T.D."/>
            <person name="Quail M.A."/>
            <person name="Sanders M.J."/>
            <person name="van Tonder A."/>
            <person name="Ginger M.L."/>
            <person name="Field M.C."/>
            <person name="Barry J.D."/>
            <person name="Hertz-Fowler C."/>
            <person name="Berriman M."/>
        </authorList>
    </citation>
    <scope>NUCLEOTIDE SEQUENCE</scope>
    <source>
        <strain evidence="1">IL3000</strain>
    </source>
</reference>
<organism evidence="1">
    <name type="scientific">Trypanosoma congolense (strain IL3000)</name>
    <dbReference type="NCBI Taxonomy" id="1068625"/>
    <lineage>
        <taxon>Eukaryota</taxon>
        <taxon>Discoba</taxon>
        <taxon>Euglenozoa</taxon>
        <taxon>Kinetoplastea</taxon>
        <taxon>Metakinetoplastina</taxon>
        <taxon>Trypanosomatida</taxon>
        <taxon>Trypanosomatidae</taxon>
        <taxon>Trypanosoma</taxon>
        <taxon>Nannomonas</taxon>
    </lineage>
</organism>
<dbReference type="EMBL" id="HE575324">
    <property type="protein sequence ID" value="CCC95429.1"/>
    <property type="molecule type" value="Genomic_DNA"/>
</dbReference>